<protein>
    <submittedName>
        <fullName evidence="2">Uncharacterized protein</fullName>
    </submittedName>
</protein>
<dbReference type="EMBL" id="QFYS01000001">
    <property type="protein sequence ID" value="RAK68965.1"/>
    <property type="molecule type" value="Genomic_DNA"/>
</dbReference>
<reference evidence="2 3" key="1">
    <citation type="submission" date="2018-05" db="EMBL/GenBank/DDBJ databases">
        <authorList>
            <person name="Lanie J.A."/>
            <person name="Ng W.-L."/>
            <person name="Kazmierczak K.M."/>
            <person name="Andrzejewski T.M."/>
            <person name="Davidsen T.M."/>
            <person name="Wayne K.J."/>
            <person name="Tettelin H."/>
            <person name="Glass J.I."/>
            <person name="Rusch D."/>
            <person name="Podicherti R."/>
            <person name="Tsui H.-C.T."/>
            <person name="Winkler M.E."/>
        </authorList>
    </citation>
    <scope>NUCLEOTIDE SEQUENCE [LARGE SCALE GENOMIC DNA]</scope>
    <source>
        <strain evidence="2 3">BUT-10</strain>
    </source>
</reference>
<keyword evidence="1" id="KW-1133">Transmembrane helix</keyword>
<keyword evidence="1" id="KW-0812">Transmembrane</keyword>
<dbReference type="RefSeq" id="WP_111274457.1">
    <property type="nucleotide sequence ID" value="NZ_QFYS01000001.1"/>
</dbReference>
<keyword evidence="1" id="KW-0472">Membrane</keyword>
<gene>
    <name evidence="2" type="ORF">DJ019_02850</name>
</gene>
<organism evidence="2 3">
    <name type="scientific">Phenylobacterium kunshanense</name>
    <dbReference type="NCBI Taxonomy" id="1445034"/>
    <lineage>
        <taxon>Bacteria</taxon>
        <taxon>Pseudomonadati</taxon>
        <taxon>Pseudomonadota</taxon>
        <taxon>Alphaproteobacteria</taxon>
        <taxon>Caulobacterales</taxon>
        <taxon>Caulobacteraceae</taxon>
        <taxon>Phenylobacterium</taxon>
    </lineage>
</organism>
<comment type="caution">
    <text evidence="2">The sequence shown here is derived from an EMBL/GenBank/DDBJ whole genome shotgun (WGS) entry which is preliminary data.</text>
</comment>
<name>A0A328BQJ7_9CAUL</name>
<evidence type="ECO:0000313" key="2">
    <source>
        <dbReference type="EMBL" id="RAK68965.1"/>
    </source>
</evidence>
<feature type="transmembrane region" description="Helical" evidence="1">
    <location>
        <begin position="88"/>
        <end position="110"/>
    </location>
</feature>
<dbReference type="AlphaFoldDB" id="A0A328BQJ7"/>
<proteinExistence type="predicted"/>
<evidence type="ECO:0000313" key="3">
    <source>
        <dbReference type="Proteomes" id="UP000249524"/>
    </source>
</evidence>
<sequence length="119" mass="12947">MTMAHAGARKARFPSPLDAWRGQASLFVVFWGYGVLLSTVLIAAFVAALYRSDAVAQQILLPLFGIYTAWVLVSVWRCAQGARAPWGMMAQLLTIAWAGNAIMVTGFLQLRLLEGYLGG</sequence>
<feature type="transmembrane region" description="Helical" evidence="1">
    <location>
        <begin position="56"/>
        <end position="76"/>
    </location>
</feature>
<keyword evidence="3" id="KW-1185">Reference proteome</keyword>
<feature type="transmembrane region" description="Helical" evidence="1">
    <location>
        <begin position="26"/>
        <end position="50"/>
    </location>
</feature>
<accession>A0A328BQJ7</accession>
<dbReference type="Proteomes" id="UP000249524">
    <property type="component" value="Unassembled WGS sequence"/>
</dbReference>
<evidence type="ECO:0000256" key="1">
    <source>
        <dbReference type="SAM" id="Phobius"/>
    </source>
</evidence>
<dbReference type="OrthoDB" id="8454375at2"/>